<name>A0AB39PSD0_9ACTN</name>
<dbReference type="EMBL" id="CP163439">
    <property type="protein sequence ID" value="XDQ33269.1"/>
    <property type="molecule type" value="Genomic_DNA"/>
</dbReference>
<sequence length="46" mass="5242">MADDHGKTKDELPQRPRGPHPYGTPDLPPLPRDTAARRRALAVRKW</sequence>
<organism evidence="2">
    <name type="scientific">Streptomyces sp. R28</name>
    <dbReference type="NCBI Taxonomy" id="3238628"/>
    <lineage>
        <taxon>Bacteria</taxon>
        <taxon>Bacillati</taxon>
        <taxon>Actinomycetota</taxon>
        <taxon>Actinomycetes</taxon>
        <taxon>Kitasatosporales</taxon>
        <taxon>Streptomycetaceae</taxon>
        <taxon>Streptomyces</taxon>
    </lineage>
</organism>
<feature type="compositionally biased region" description="Basic and acidic residues" evidence="1">
    <location>
        <begin position="1"/>
        <end position="14"/>
    </location>
</feature>
<reference evidence="2" key="1">
    <citation type="submission" date="2024-07" db="EMBL/GenBank/DDBJ databases">
        <authorList>
            <person name="Yu S.T."/>
        </authorList>
    </citation>
    <scope>NUCLEOTIDE SEQUENCE</scope>
    <source>
        <strain evidence="2">R28</strain>
    </source>
</reference>
<protein>
    <submittedName>
        <fullName evidence="2">Uncharacterized protein</fullName>
    </submittedName>
</protein>
<dbReference type="AlphaFoldDB" id="A0AB39PSD0"/>
<evidence type="ECO:0000256" key="1">
    <source>
        <dbReference type="SAM" id="MobiDB-lite"/>
    </source>
</evidence>
<feature type="region of interest" description="Disordered" evidence="1">
    <location>
        <begin position="1"/>
        <end position="34"/>
    </location>
</feature>
<evidence type="ECO:0000313" key="2">
    <source>
        <dbReference type="EMBL" id="XDQ33269.1"/>
    </source>
</evidence>
<proteinExistence type="predicted"/>
<dbReference type="RefSeq" id="WP_369167812.1">
    <property type="nucleotide sequence ID" value="NZ_CP163439.1"/>
</dbReference>
<gene>
    <name evidence="2" type="ORF">AB5J49_08050</name>
</gene>
<accession>A0AB39PSD0</accession>